<sequence length="33" mass="3242">LKGGGGIVAGDPLHAGMVTDPQGSLHRILLSSS</sequence>
<proteinExistence type="predicted"/>
<name>A0A0N4WBF8_HAEPC</name>
<dbReference type="WBParaSite" id="HPLM_0000778201-mRNA-1">
    <property type="protein sequence ID" value="HPLM_0000778201-mRNA-1"/>
    <property type="gene ID" value="HPLM_0000778201"/>
</dbReference>
<reference evidence="1" key="1">
    <citation type="submission" date="2017-02" db="UniProtKB">
        <authorList>
            <consortium name="WormBaseParasite"/>
        </authorList>
    </citation>
    <scope>IDENTIFICATION</scope>
</reference>
<protein>
    <submittedName>
        <fullName evidence="1">VOC family protein</fullName>
    </submittedName>
</protein>
<accession>A0A0N4WBF8</accession>
<dbReference type="AlphaFoldDB" id="A0A0N4WBF8"/>
<organism evidence="1">
    <name type="scientific">Haemonchus placei</name>
    <name type="common">Barber's pole worm</name>
    <dbReference type="NCBI Taxonomy" id="6290"/>
    <lineage>
        <taxon>Eukaryota</taxon>
        <taxon>Metazoa</taxon>
        <taxon>Ecdysozoa</taxon>
        <taxon>Nematoda</taxon>
        <taxon>Chromadorea</taxon>
        <taxon>Rhabditida</taxon>
        <taxon>Rhabditina</taxon>
        <taxon>Rhabditomorpha</taxon>
        <taxon>Strongyloidea</taxon>
        <taxon>Trichostrongylidae</taxon>
        <taxon>Haemonchus</taxon>
    </lineage>
</organism>
<evidence type="ECO:0000313" key="1">
    <source>
        <dbReference type="WBParaSite" id="HPLM_0000778201-mRNA-1"/>
    </source>
</evidence>